<dbReference type="Pfam" id="PF05977">
    <property type="entry name" value="MFS_3"/>
    <property type="match status" value="1"/>
</dbReference>
<evidence type="ECO:0000313" key="9">
    <source>
        <dbReference type="EMBL" id="MFC5447147.1"/>
    </source>
</evidence>
<evidence type="ECO:0000256" key="6">
    <source>
        <dbReference type="ARBA" id="ARBA00023136"/>
    </source>
</evidence>
<dbReference type="InterPro" id="IPR010290">
    <property type="entry name" value="TM_effector"/>
</dbReference>
<accession>A0ABW0K299</accession>
<name>A0ABW0K299_9BACL</name>
<feature type="transmembrane region" description="Helical" evidence="7">
    <location>
        <begin position="385"/>
        <end position="406"/>
    </location>
</feature>
<dbReference type="RefSeq" id="WP_270878355.1">
    <property type="nucleotide sequence ID" value="NZ_JAQFVF010000019.1"/>
</dbReference>
<feature type="transmembrane region" description="Helical" evidence="7">
    <location>
        <begin position="359"/>
        <end position="379"/>
    </location>
</feature>
<keyword evidence="2" id="KW-0813">Transport</keyword>
<evidence type="ECO:0000256" key="2">
    <source>
        <dbReference type="ARBA" id="ARBA00022448"/>
    </source>
</evidence>
<evidence type="ECO:0000313" key="10">
    <source>
        <dbReference type="Proteomes" id="UP001596044"/>
    </source>
</evidence>
<keyword evidence="3" id="KW-1003">Cell membrane</keyword>
<dbReference type="Proteomes" id="UP001596044">
    <property type="component" value="Unassembled WGS sequence"/>
</dbReference>
<evidence type="ECO:0000256" key="7">
    <source>
        <dbReference type="SAM" id="Phobius"/>
    </source>
</evidence>
<feature type="domain" description="Major facilitator superfamily (MFS) profile" evidence="8">
    <location>
        <begin position="1"/>
        <end position="410"/>
    </location>
</feature>
<dbReference type="PROSITE" id="PS50850">
    <property type="entry name" value="MFS"/>
    <property type="match status" value="1"/>
</dbReference>
<feature type="transmembrane region" description="Helical" evidence="7">
    <location>
        <begin position="296"/>
        <end position="313"/>
    </location>
</feature>
<evidence type="ECO:0000256" key="5">
    <source>
        <dbReference type="ARBA" id="ARBA00022989"/>
    </source>
</evidence>
<proteinExistence type="predicted"/>
<feature type="transmembrane region" description="Helical" evidence="7">
    <location>
        <begin position="58"/>
        <end position="80"/>
    </location>
</feature>
<dbReference type="PANTHER" id="PTHR23513:SF11">
    <property type="entry name" value="STAPHYLOFERRIN A TRANSPORTER"/>
    <property type="match status" value="1"/>
</dbReference>
<comment type="caution">
    <text evidence="9">The sequence shown here is derived from an EMBL/GenBank/DDBJ whole genome shotgun (WGS) entry which is preliminary data.</text>
</comment>
<reference evidence="10" key="1">
    <citation type="journal article" date="2019" name="Int. J. Syst. Evol. Microbiol.">
        <title>The Global Catalogue of Microorganisms (GCM) 10K type strain sequencing project: providing services to taxonomists for standard genome sequencing and annotation.</title>
        <authorList>
            <consortium name="The Broad Institute Genomics Platform"/>
            <consortium name="The Broad Institute Genome Sequencing Center for Infectious Disease"/>
            <person name="Wu L."/>
            <person name="Ma J."/>
        </authorList>
    </citation>
    <scope>NUCLEOTIDE SEQUENCE [LARGE SCALE GENOMIC DNA]</scope>
    <source>
        <strain evidence="10">KACC 11904</strain>
    </source>
</reference>
<keyword evidence="10" id="KW-1185">Reference proteome</keyword>
<dbReference type="EMBL" id="JBHSMJ010000006">
    <property type="protein sequence ID" value="MFC5447147.1"/>
    <property type="molecule type" value="Genomic_DNA"/>
</dbReference>
<feature type="transmembrane region" description="Helical" evidence="7">
    <location>
        <begin position="268"/>
        <end position="284"/>
    </location>
</feature>
<dbReference type="InterPro" id="IPR036259">
    <property type="entry name" value="MFS_trans_sf"/>
</dbReference>
<evidence type="ECO:0000256" key="3">
    <source>
        <dbReference type="ARBA" id="ARBA00022475"/>
    </source>
</evidence>
<sequence length="421" mass="46082">MNIRHAGSTFIERHFHALTHRNYRNLWLGQCVSLIGTWMQNIGQSWLVLTITGSPFKLGLVGAFQFMPILCFSLFAGIIVDKFPKKNILLITQTVSMILAFTLAALVLTNTVKYEYILVLALLLGLNNTLDMPTRQAFNIEIVGKEDLMNAVALNSTTFNMARIVGPSIGAVMMALLGAGWCFLLNGVSFIAVLFGIMRIKTTPYVRKERSREGVMKEIKDGIIYIARDPVLAQTVLLVTVIGMLAFNFNILIPVFTKNVLHMNETTYGTLMSCLGIGSFAGALTMSFRSKHGPKMIISIIGSLVVSVCLILNGLSSSVWMVGLVLVVNGFFNIVFATNSNSNLQMNAKEEYRARVMSVYSLVFAGSTPIGNLFAGYVADRYGANGAFISNGVLTLVLCLLIIWKFKKASGSSLLKKAGIN</sequence>
<feature type="transmembrane region" description="Helical" evidence="7">
    <location>
        <begin position="169"/>
        <end position="198"/>
    </location>
</feature>
<feature type="transmembrane region" description="Helical" evidence="7">
    <location>
        <begin position="87"/>
        <end position="108"/>
    </location>
</feature>
<dbReference type="Gene3D" id="1.20.1250.20">
    <property type="entry name" value="MFS general substrate transporter like domains"/>
    <property type="match status" value="1"/>
</dbReference>
<evidence type="ECO:0000256" key="4">
    <source>
        <dbReference type="ARBA" id="ARBA00022692"/>
    </source>
</evidence>
<gene>
    <name evidence="9" type="ORF">ACFPOG_02680</name>
</gene>
<comment type="subcellular location">
    <subcellularLocation>
        <location evidence="1">Cell membrane</location>
        <topology evidence="1">Multi-pass membrane protein</topology>
    </subcellularLocation>
</comment>
<keyword evidence="4 7" id="KW-0812">Transmembrane</keyword>
<feature type="transmembrane region" description="Helical" evidence="7">
    <location>
        <begin position="319"/>
        <end position="338"/>
    </location>
</feature>
<dbReference type="InterPro" id="IPR020846">
    <property type="entry name" value="MFS_dom"/>
</dbReference>
<organism evidence="9 10">
    <name type="scientific">Paenibacillus aestuarii</name>
    <dbReference type="NCBI Taxonomy" id="516965"/>
    <lineage>
        <taxon>Bacteria</taxon>
        <taxon>Bacillati</taxon>
        <taxon>Bacillota</taxon>
        <taxon>Bacilli</taxon>
        <taxon>Bacillales</taxon>
        <taxon>Paenibacillaceae</taxon>
        <taxon>Paenibacillus</taxon>
    </lineage>
</organism>
<dbReference type="CDD" id="cd06173">
    <property type="entry name" value="MFS_MefA_like"/>
    <property type="match status" value="1"/>
</dbReference>
<evidence type="ECO:0000256" key="1">
    <source>
        <dbReference type="ARBA" id="ARBA00004651"/>
    </source>
</evidence>
<keyword evidence="6 7" id="KW-0472">Membrane</keyword>
<dbReference type="PANTHER" id="PTHR23513">
    <property type="entry name" value="INTEGRAL MEMBRANE EFFLUX PROTEIN-RELATED"/>
    <property type="match status" value="1"/>
</dbReference>
<feature type="transmembrane region" description="Helical" evidence="7">
    <location>
        <begin position="236"/>
        <end position="256"/>
    </location>
</feature>
<evidence type="ECO:0000259" key="8">
    <source>
        <dbReference type="PROSITE" id="PS50850"/>
    </source>
</evidence>
<dbReference type="SUPFAM" id="SSF103473">
    <property type="entry name" value="MFS general substrate transporter"/>
    <property type="match status" value="1"/>
</dbReference>
<keyword evidence="5 7" id="KW-1133">Transmembrane helix</keyword>
<protein>
    <submittedName>
        <fullName evidence="9">MFS transporter</fullName>
    </submittedName>
</protein>